<dbReference type="GO" id="GO:0006744">
    <property type="term" value="P:ubiquinone biosynthetic process"/>
    <property type="evidence" value="ECO:0007669"/>
    <property type="project" value="UniProtKB-UniPathway"/>
</dbReference>
<dbReference type="Proteomes" id="UP000003704">
    <property type="component" value="Unassembled WGS sequence"/>
</dbReference>
<dbReference type="PROSITE" id="PS01304">
    <property type="entry name" value="UBIH"/>
    <property type="match status" value="1"/>
</dbReference>
<evidence type="ECO:0000256" key="8">
    <source>
        <dbReference type="ARBA" id="ARBA00065734"/>
    </source>
</evidence>
<evidence type="ECO:0000256" key="4">
    <source>
        <dbReference type="ARBA" id="ARBA00022630"/>
    </source>
</evidence>
<keyword evidence="7" id="KW-0503">Monooxygenase</keyword>
<accession>I7ZF60</accession>
<organism evidence="10 11">
    <name type="scientific">Hydrocarboniphaga effusa AP103</name>
    <dbReference type="NCBI Taxonomy" id="1172194"/>
    <lineage>
        <taxon>Bacteria</taxon>
        <taxon>Pseudomonadati</taxon>
        <taxon>Pseudomonadota</taxon>
        <taxon>Gammaproteobacteria</taxon>
        <taxon>Nevskiales</taxon>
        <taxon>Nevskiaceae</taxon>
        <taxon>Hydrocarboniphaga</taxon>
    </lineage>
</organism>
<feature type="domain" description="FAD-binding" evidence="9">
    <location>
        <begin position="5"/>
        <end position="337"/>
    </location>
</feature>
<dbReference type="EMBL" id="AKGD01000001">
    <property type="protein sequence ID" value="EIT70347.1"/>
    <property type="molecule type" value="Genomic_DNA"/>
</dbReference>
<dbReference type="Gene3D" id="3.50.50.60">
    <property type="entry name" value="FAD/NAD(P)-binding domain"/>
    <property type="match status" value="2"/>
</dbReference>
<keyword evidence="11" id="KW-1185">Reference proteome</keyword>
<dbReference type="InterPro" id="IPR051205">
    <property type="entry name" value="UbiH/COQ6_monooxygenase"/>
</dbReference>
<evidence type="ECO:0000256" key="3">
    <source>
        <dbReference type="ARBA" id="ARBA00005349"/>
    </source>
</evidence>
<sequence length="387" mass="41194">MAERCEIAVVGGGVVGAATTLALSQAGFDVRLLERSATPPTPGEDYDPRVYAISPASARWLRELGVWQAMPANRLGTYESMRIWESSPEKALSLDAADIGGAALGWIVEQSQLLSAIWAALPAGVAEPRCDVTAADIDADGATLRLADGRSLQAELVIAAEGALSPLRERAGIATAERQYEQLALVTHLRCERAHGGVALQRFLPGGPLAFLPLADGRRSIVWSLPPDEAEALCAQPAEAFHQALSAAIQFEVGVIGESSPRFTFPLRLLHAQQYVKDRLVLIGDSAHVVHPLAGQGVNLGLGDASALVSELGAARGAGNDWTSARLLRRYERSRKADNLEMLALTDALDRAFRGGSAGLSKVLDLGLSLLDRVDPIKRLLIRRAIS</sequence>
<dbReference type="Pfam" id="PF01494">
    <property type="entry name" value="FAD_binding_3"/>
    <property type="match status" value="1"/>
</dbReference>
<dbReference type="InterPro" id="IPR002938">
    <property type="entry name" value="FAD-bd"/>
</dbReference>
<reference evidence="10 11" key="1">
    <citation type="journal article" date="2012" name="J. Bacteriol.">
        <title>Genome Sequence of n-Alkane-Degrading Hydrocarboniphaga effusa Strain AP103T (ATCC BAA-332T).</title>
        <authorList>
            <person name="Chang H.K."/>
            <person name="Zylstra G.J."/>
            <person name="Chae J.C."/>
        </authorList>
    </citation>
    <scope>NUCLEOTIDE SEQUENCE [LARGE SCALE GENOMIC DNA]</scope>
    <source>
        <strain evidence="10 11">AP103</strain>
    </source>
</reference>
<keyword evidence="4" id="KW-0285">Flavoprotein</keyword>
<dbReference type="PANTHER" id="PTHR43876">
    <property type="entry name" value="UBIQUINONE BIOSYNTHESIS MONOOXYGENASE COQ6, MITOCHONDRIAL"/>
    <property type="match status" value="1"/>
</dbReference>
<dbReference type="NCBIfam" id="TIGR01988">
    <property type="entry name" value="Ubi-OHases"/>
    <property type="match status" value="1"/>
</dbReference>
<evidence type="ECO:0000256" key="2">
    <source>
        <dbReference type="ARBA" id="ARBA00004749"/>
    </source>
</evidence>
<evidence type="ECO:0000313" key="10">
    <source>
        <dbReference type="EMBL" id="EIT70347.1"/>
    </source>
</evidence>
<dbReference type="GO" id="GO:0071949">
    <property type="term" value="F:FAD binding"/>
    <property type="evidence" value="ECO:0007669"/>
    <property type="project" value="InterPro"/>
</dbReference>
<name>I7ZF60_9GAMM</name>
<comment type="caution">
    <text evidence="10">The sequence shown here is derived from an EMBL/GenBank/DDBJ whole genome shotgun (WGS) entry which is preliminary data.</text>
</comment>
<evidence type="ECO:0000259" key="9">
    <source>
        <dbReference type="Pfam" id="PF01494"/>
    </source>
</evidence>
<dbReference type="RefSeq" id="WP_007183443.1">
    <property type="nucleotide sequence ID" value="NZ_AKGD01000001.1"/>
</dbReference>
<keyword evidence="5" id="KW-0274">FAD</keyword>
<dbReference type="InterPro" id="IPR018168">
    <property type="entry name" value="Ubi_Hdrlase_CS"/>
</dbReference>
<evidence type="ECO:0000256" key="7">
    <source>
        <dbReference type="ARBA" id="ARBA00023033"/>
    </source>
</evidence>
<dbReference type="GO" id="GO:0110142">
    <property type="term" value="C:ubiquinone biosynthesis complex"/>
    <property type="evidence" value="ECO:0007669"/>
    <property type="project" value="UniProtKB-ARBA"/>
</dbReference>
<dbReference type="PANTHER" id="PTHR43876:SF7">
    <property type="entry name" value="UBIQUINONE BIOSYNTHESIS MONOOXYGENASE COQ6, MITOCHONDRIAL"/>
    <property type="match status" value="1"/>
</dbReference>
<dbReference type="OrthoDB" id="9769565at2"/>
<keyword evidence="6" id="KW-0560">Oxidoreductase</keyword>
<dbReference type="AlphaFoldDB" id="I7ZF60"/>
<dbReference type="SUPFAM" id="SSF51905">
    <property type="entry name" value="FAD/NAD(P)-binding domain"/>
    <property type="match status" value="1"/>
</dbReference>
<dbReference type="STRING" id="1172194.WQQ_04840"/>
<evidence type="ECO:0000256" key="6">
    <source>
        <dbReference type="ARBA" id="ARBA00023002"/>
    </source>
</evidence>
<dbReference type="UniPathway" id="UPA00232"/>
<gene>
    <name evidence="10" type="ORF">WQQ_04840</name>
</gene>
<comment type="subunit">
    <text evidence="8">Component of the Ubi complex metabolon, which regroups five ubiquinone biosynthesis proteins (UbiE, UbiF, UbiG, UbiH and UbiI) and two accessory factors (UbiK and the lipid-binding protein UbiJ).</text>
</comment>
<dbReference type="GO" id="GO:0004497">
    <property type="term" value="F:monooxygenase activity"/>
    <property type="evidence" value="ECO:0007669"/>
    <property type="project" value="UniProtKB-KW"/>
</dbReference>
<dbReference type="InterPro" id="IPR010971">
    <property type="entry name" value="UbiH/COQ6"/>
</dbReference>
<comment type="pathway">
    <text evidence="2">Cofactor biosynthesis; ubiquinone biosynthesis.</text>
</comment>
<comment type="similarity">
    <text evidence="3">Belongs to the UbiH/COQ6 family.</text>
</comment>
<comment type="cofactor">
    <cofactor evidence="1">
        <name>FAD</name>
        <dbReference type="ChEBI" id="CHEBI:57692"/>
    </cofactor>
</comment>
<evidence type="ECO:0000256" key="1">
    <source>
        <dbReference type="ARBA" id="ARBA00001974"/>
    </source>
</evidence>
<dbReference type="InterPro" id="IPR036188">
    <property type="entry name" value="FAD/NAD-bd_sf"/>
</dbReference>
<dbReference type="FunFam" id="3.50.50.60:FF:000021">
    <property type="entry name" value="Ubiquinone biosynthesis monooxygenase COQ6"/>
    <property type="match status" value="1"/>
</dbReference>
<protein>
    <recommendedName>
        <fullName evidence="9">FAD-binding domain-containing protein</fullName>
    </recommendedName>
</protein>
<evidence type="ECO:0000313" key="11">
    <source>
        <dbReference type="Proteomes" id="UP000003704"/>
    </source>
</evidence>
<evidence type="ECO:0000256" key="5">
    <source>
        <dbReference type="ARBA" id="ARBA00022827"/>
    </source>
</evidence>
<proteinExistence type="inferred from homology"/>
<dbReference type="GO" id="GO:0016705">
    <property type="term" value="F:oxidoreductase activity, acting on paired donors, with incorporation or reduction of molecular oxygen"/>
    <property type="evidence" value="ECO:0007669"/>
    <property type="project" value="InterPro"/>
</dbReference>
<dbReference type="PRINTS" id="PR00420">
    <property type="entry name" value="RNGMNOXGNASE"/>
</dbReference>